<dbReference type="InterPro" id="IPR012340">
    <property type="entry name" value="NA-bd_OB-fold"/>
</dbReference>
<dbReference type="Proteomes" id="UP000583752">
    <property type="component" value="Unassembled WGS sequence"/>
</dbReference>
<feature type="domain" description="Excalibur calcium-binding" evidence="3">
    <location>
        <begin position="159"/>
        <end position="193"/>
    </location>
</feature>
<evidence type="ECO:0000313" key="5">
    <source>
        <dbReference type="Proteomes" id="UP000583752"/>
    </source>
</evidence>
<evidence type="ECO:0000259" key="3">
    <source>
        <dbReference type="Pfam" id="PF05901"/>
    </source>
</evidence>
<keyword evidence="2" id="KW-0472">Membrane</keyword>
<accession>A0A848HF98</accession>
<feature type="region of interest" description="Disordered" evidence="1">
    <location>
        <begin position="113"/>
        <end position="133"/>
    </location>
</feature>
<organism evidence="4 5">
    <name type="scientific">Massilia polaris</name>
    <dbReference type="NCBI Taxonomy" id="2728846"/>
    <lineage>
        <taxon>Bacteria</taxon>
        <taxon>Pseudomonadati</taxon>
        <taxon>Pseudomonadota</taxon>
        <taxon>Betaproteobacteria</taxon>
        <taxon>Burkholderiales</taxon>
        <taxon>Oxalobacteraceae</taxon>
        <taxon>Telluria group</taxon>
        <taxon>Massilia</taxon>
    </lineage>
</organism>
<dbReference type="EMBL" id="JABBGG010000001">
    <property type="protein sequence ID" value="NML59914.1"/>
    <property type="molecule type" value="Genomic_DNA"/>
</dbReference>
<evidence type="ECO:0000256" key="2">
    <source>
        <dbReference type="SAM" id="Phobius"/>
    </source>
</evidence>
<proteinExistence type="predicted"/>
<sequence>MRFDGILTSWDEAMASGVITPGKGGNDIVVHALAFPRNGAVPTVGEALSFEVETGADGEKRAHSLTRPLPERPPSRIAVRHAQAKSTSSLVTVALLAIAAVAAVAYAGSRRSVNNPVRYDTGPPGNAAESSGDIRRARHVDQVAAARFVRPASAVCDGRTRCPQMNSCAEAKFFLVHCAGTEMDGDRDGIPCESQWCTTGRASMQPPL</sequence>
<dbReference type="Pfam" id="PF05901">
    <property type="entry name" value="Excalibur"/>
    <property type="match status" value="1"/>
</dbReference>
<keyword evidence="5" id="KW-1185">Reference proteome</keyword>
<dbReference type="InterPro" id="IPR008613">
    <property type="entry name" value="Excalibur_Ca-bd_domain"/>
</dbReference>
<evidence type="ECO:0000313" key="4">
    <source>
        <dbReference type="EMBL" id="NML59914.1"/>
    </source>
</evidence>
<name>A0A848HF98_9BURK</name>
<gene>
    <name evidence="4" type="ORF">HHL21_02205</name>
</gene>
<keyword evidence="2" id="KW-0812">Transmembrane</keyword>
<dbReference type="RefSeq" id="WP_169463602.1">
    <property type="nucleotide sequence ID" value="NZ_JABBGG010000001.1"/>
</dbReference>
<dbReference type="AlphaFoldDB" id="A0A848HF98"/>
<evidence type="ECO:0000256" key="1">
    <source>
        <dbReference type="SAM" id="MobiDB-lite"/>
    </source>
</evidence>
<dbReference type="Gene3D" id="2.40.50.140">
    <property type="entry name" value="Nucleic acid-binding proteins"/>
    <property type="match status" value="1"/>
</dbReference>
<comment type="caution">
    <text evidence="4">The sequence shown here is derived from an EMBL/GenBank/DDBJ whole genome shotgun (WGS) entry which is preliminary data.</text>
</comment>
<feature type="transmembrane region" description="Helical" evidence="2">
    <location>
        <begin position="90"/>
        <end position="108"/>
    </location>
</feature>
<keyword evidence="2" id="KW-1133">Transmembrane helix</keyword>
<protein>
    <recommendedName>
        <fullName evidence="3">Excalibur calcium-binding domain-containing protein</fullName>
    </recommendedName>
</protein>
<reference evidence="4 5" key="1">
    <citation type="submission" date="2020-04" db="EMBL/GenBank/DDBJ databases">
        <title>Massilia sp. RP-1-19 isolated from soil.</title>
        <authorList>
            <person name="Dahal R.H."/>
        </authorList>
    </citation>
    <scope>NUCLEOTIDE SEQUENCE [LARGE SCALE GENOMIC DNA]</scope>
    <source>
        <strain evidence="4 5">RP-1-19</strain>
    </source>
</reference>